<dbReference type="EMBL" id="CAKXAJ010025488">
    <property type="protein sequence ID" value="CAH2240265.1"/>
    <property type="molecule type" value="Genomic_DNA"/>
</dbReference>
<feature type="chain" id="PRO_5035780228" evidence="7">
    <location>
        <begin position="17"/>
        <end position="285"/>
    </location>
</feature>
<accession>A0A8S4RRJ2</accession>
<dbReference type="Proteomes" id="UP000838756">
    <property type="component" value="Unassembled WGS sequence"/>
</dbReference>
<evidence type="ECO:0000256" key="7">
    <source>
        <dbReference type="SAM" id="SignalP"/>
    </source>
</evidence>
<dbReference type="Pfam" id="PF00089">
    <property type="entry name" value="Trypsin"/>
    <property type="match status" value="1"/>
</dbReference>
<keyword evidence="10" id="KW-1185">Reference proteome</keyword>
<dbReference type="InterPro" id="IPR043504">
    <property type="entry name" value="Peptidase_S1_PA_chymotrypsin"/>
</dbReference>
<dbReference type="CDD" id="cd00190">
    <property type="entry name" value="Tryp_SPc"/>
    <property type="match status" value="1"/>
</dbReference>
<dbReference type="InterPro" id="IPR050430">
    <property type="entry name" value="Peptidase_S1"/>
</dbReference>
<keyword evidence="4 6" id="KW-0720">Serine protease</keyword>
<protein>
    <submittedName>
        <fullName evidence="9">Jg2277 protein</fullName>
    </submittedName>
</protein>
<evidence type="ECO:0000313" key="9">
    <source>
        <dbReference type="EMBL" id="CAH2240265.1"/>
    </source>
</evidence>
<dbReference type="GO" id="GO:0006508">
    <property type="term" value="P:proteolysis"/>
    <property type="evidence" value="ECO:0007669"/>
    <property type="project" value="UniProtKB-KW"/>
</dbReference>
<dbReference type="Gene3D" id="2.40.10.10">
    <property type="entry name" value="Trypsin-like serine proteases"/>
    <property type="match status" value="2"/>
</dbReference>
<evidence type="ECO:0000259" key="8">
    <source>
        <dbReference type="PROSITE" id="PS50240"/>
    </source>
</evidence>
<dbReference type="PANTHER" id="PTHR24276">
    <property type="entry name" value="POLYSERASE-RELATED"/>
    <property type="match status" value="1"/>
</dbReference>
<keyword evidence="3 6" id="KW-0378">Hydrolase</keyword>
<dbReference type="PANTHER" id="PTHR24276:SF91">
    <property type="entry name" value="AT26814P-RELATED"/>
    <property type="match status" value="1"/>
</dbReference>
<evidence type="ECO:0000256" key="3">
    <source>
        <dbReference type="ARBA" id="ARBA00022801"/>
    </source>
</evidence>
<feature type="signal peptide" evidence="7">
    <location>
        <begin position="1"/>
        <end position="16"/>
    </location>
</feature>
<evidence type="ECO:0000256" key="6">
    <source>
        <dbReference type="RuleBase" id="RU363034"/>
    </source>
</evidence>
<dbReference type="SMART" id="SM00020">
    <property type="entry name" value="Tryp_SPc"/>
    <property type="match status" value="1"/>
</dbReference>
<keyword evidence="7" id="KW-0732">Signal</keyword>
<sequence length="285" mass="30032">MQLLLIVLGLCVAASAEVSPIWEDYHEEFGIAEAARIKATEESMDFDGARIVGGSHSTLGQHPHLGGLVIQLQGNRQSVCGSSLLSATRLLTAAHCWRHGNSQASQLTVVLGSVRLFSGGTRVNTRTVQLHANYNERTLNNDMAIIIINRIGLSNNVNIVNLASGSNLFVGSWAVAAGFGRTSDTANIGQNQLLSHVSLQVITNALCANSYGTSTIVASVICTGTANGRTSTCSGDSGGPLVIGTGAGRQLIGVTSFVHRAGCQSGHPAGFMRVTAFFNWIRQRM</sequence>
<dbReference type="GO" id="GO:0004252">
    <property type="term" value="F:serine-type endopeptidase activity"/>
    <property type="evidence" value="ECO:0007669"/>
    <property type="project" value="InterPro"/>
</dbReference>
<dbReference type="InterPro" id="IPR018114">
    <property type="entry name" value="TRYPSIN_HIS"/>
</dbReference>
<comment type="caution">
    <text evidence="9">The sequence shown here is derived from an EMBL/GenBank/DDBJ whole genome shotgun (WGS) entry which is preliminary data.</text>
</comment>
<dbReference type="InterPro" id="IPR001254">
    <property type="entry name" value="Trypsin_dom"/>
</dbReference>
<organism evidence="9 10">
    <name type="scientific">Pararge aegeria aegeria</name>
    <dbReference type="NCBI Taxonomy" id="348720"/>
    <lineage>
        <taxon>Eukaryota</taxon>
        <taxon>Metazoa</taxon>
        <taxon>Ecdysozoa</taxon>
        <taxon>Arthropoda</taxon>
        <taxon>Hexapoda</taxon>
        <taxon>Insecta</taxon>
        <taxon>Pterygota</taxon>
        <taxon>Neoptera</taxon>
        <taxon>Endopterygota</taxon>
        <taxon>Lepidoptera</taxon>
        <taxon>Glossata</taxon>
        <taxon>Ditrysia</taxon>
        <taxon>Papilionoidea</taxon>
        <taxon>Nymphalidae</taxon>
        <taxon>Satyrinae</taxon>
        <taxon>Satyrini</taxon>
        <taxon>Parargina</taxon>
        <taxon>Pararge</taxon>
    </lineage>
</organism>
<evidence type="ECO:0000256" key="5">
    <source>
        <dbReference type="ARBA" id="ARBA00023157"/>
    </source>
</evidence>
<name>A0A8S4RRJ2_9NEOP</name>
<evidence type="ECO:0000313" key="10">
    <source>
        <dbReference type="Proteomes" id="UP000838756"/>
    </source>
</evidence>
<evidence type="ECO:0000256" key="1">
    <source>
        <dbReference type="ARBA" id="ARBA00007664"/>
    </source>
</evidence>
<keyword evidence="2 6" id="KW-0645">Protease</keyword>
<dbReference type="PROSITE" id="PS50240">
    <property type="entry name" value="TRYPSIN_DOM"/>
    <property type="match status" value="1"/>
</dbReference>
<comment type="similarity">
    <text evidence="1">Belongs to the peptidase S1 family.</text>
</comment>
<feature type="domain" description="Peptidase S1" evidence="8">
    <location>
        <begin position="51"/>
        <end position="285"/>
    </location>
</feature>
<dbReference type="AlphaFoldDB" id="A0A8S4RRJ2"/>
<keyword evidence="5" id="KW-1015">Disulfide bond</keyword>
<proteinExistence type="inferred from homology"/>
<gene>
    <name evidence="9" type="primary">jg2277</name>
    <name evidence="9" type="ORF">PAEG_LOCUS16864</name>
</gene>
<evidence type="ECO:0000256" key="4">
    <source>
        <dbReference type="ARBA" id="ARBA00022825"/>
    </source>
</evidence>
<dbReference type="OrthoDB" id="5565075at2759"/>
<dbReference type="SUPFAM" id="SSF50494">
    <property type="entry name" value="Trypsin-like serine proteases"/>
    <property type="match status" value="1"/>
</dbReference>
<dbReference type="PROSITE" id="PS00134">
    <property type="entry name" value="TRYPSIN_HIS"/>
    <property type="match status" value="1"/>
</dbReference>
<dbReference type="PRINTS" id="PR00722">
    <property type="entry name" value="CHYMOTRYPSIN"/>
</dbReference>
<dbReference type="PROSITE" id="PS00135">
    <property type="entry name" value="TRYPSIN_SER"/>
    <property type="match status" value="1"/>
</dbReference>
<dbReference type="InterPro" id="IPR033116">
    <property type="entry name" value="TRYPSIN_SER"/>
</dbReference>
<dbReference type="InterPro" id="IPR001314">
    <property type="entry name" value="Peptidase_S1A"/>
</dbReference>
<evidence type="ECO:0000256" key="2">
    <source>
        <dbReference type="ARBA" id="ARBA00022670"/>
    </source>
</evidence>
<reference evidence="9" key="1">
    <citation type="submission" date="2022-03" db="EMBL/GenBank/DDBJ databases">
        <authorList>
            <person name="Lindestad O."/>
        </authorList>
    </citation>
    <scope>NUCLEOTIDE SEQUENCE</scope>
</reference>
<dbReference type="InterPro" id="IPR009003">
    <property type="entry name" value="Peptidase_S1_PA"/>
</dbReference>